<name>A0A1B6H6G8_9HEMI</name>
<feature type="coiled-coil region" evidence="2">
    <location>
        <begin position="1419"/>
        <end position="1446"/>
    </location>
</feature>
<feature type="coiled-coil region" evidence="2">
    <location>
        <begin position="538"/>
        <end position="586"/>
    </location>
</feature>
<dbReference type="PANTHER" id="PTHR32083:SF48">
    <property type="entry name" value="TRANS-GOLGI NETWORK-LOCALIZED SYP41-INTERACTING PROTEIN 1"/>
    <property type="match status" value="1"/>
</dbReference>
<organism evidence="3">
    <name type="scientific">Homalodisca liturata</name>
    <dbReference type="NCBI Taxonomy" id="320908"/>
    <lineage>
        <taxon>Eukaryota</taxon>
        <taxon>Metazoa</taxon>
        <taxon>Ecdysozoa</taxon>
        <taxon>Arthropoda</taxon>
        <taxon>Hexapoda</taxon>
        <taxon>Insecta</taxon>
        <taxon>Pterygota</taxon>
        <taxon>Neoptera</taxon>
        <taxon>Paraneoptera</taxon>
        <taxon>Hemiptera</taxon>
        <taxon>Auchenorrhyncha</taxon>
        <taxon>Membracoidea</taxon>
        <taxon>Cicadellidae</taxon>
        <taxon>Cicadellinae</taxon>
        <taxon>Proconiini</taxon>
        <taxon>Homalodisca</taxon>
    </lineage>
</organism>
<feature type="coiled-coil region" evidence="2">
    <location>
        <begin position="1223"/>
        <end position="1264"/>
    </location>
</feature>
<dbReference type="GO" id="GO:0005856">
    <property type="term" value="C:cytoskeleton"/>
    <property type="evidence" value="ECO:0007669"/>
    <property type="project" value="TreeGrafter"/>
</dbReference>
<protein>
    <submittedName>
        <fullName evidence="3">Uncharacterized protein</fullName>
    </submittedName>
</protein>
<dbReference type="PANTHER" id="PTHR32083">
    <property type="entry name" value="CILIA AND FLAGELLA-ASSOCIATED PROTEIN 58-RELATED"/>
    <property type="match status" value="1"/>
</dbReference>
<dbReference type="EMBL" id="GECU01037522">
    <property type="protein sequence ID" value="JAS70184.1"/>
    <property type="molecule type" value="Transcribed_RNA"/>
</dbReference>
<accession>A0A1B6H6G8</accession>
<sequence length="1450" mass="169290">MDEDMKIENFQGVENSSTVLPLSPIAEMNESNVTGSLMPEEHDEIISEHTQDNSFSAFVMDPLISTQLFEDDAQTSSCSAEAPVTPPEVLRNRLFNLKTQFEHLTFEHEELIEFTQLEKQVHHMDCVPIDQVKVQEDELARVNEKIKMLMGENSSLRKILEINKSETAQLKAKMITTQQYEKAAKEAIKTISFKIKEHLQDEVEDIIKNYPSIEYFLRHSEYIELEDFRIDDFQMLLDVCLFKRSELKRKDEMFHINNQEFCKNNQLTNRITELENMLTVIEEENAVFKEKLSVADCNVNKLLDALSYSQKQQEVLKGLLKVSEIEQNQLQSKIQNLKKIGTIEDFQEDFVVILNVIQHYIDSWDYSQNLLDLFSKLTEDKQLLPCVNIIFNSSTQQVLINVINNLKSKLMTNDDNFGQLETLKDTCNSRIEYLENELKVIKVKVQEMTCYVKEVMSKSDLLQNKIKNLEKHYVLIKHADFILNTIQTLLDSWDSFSSFKDKLGELLENHDFMCFDSDDCSNIQTHLCYVLRKFQDRLHIYNEDNNQLCLKIESLESNVKYFENETNMLKLQIKELEQRLISVEINKKCIIDVYNNKYSNESKNQDDISVFDHDNIESQDQSLLCSSVDTTALETIVKLEATKNYIPKSVNLKVNITDVQEKFMFILNELQTISEEHLKDTFVTYWEKLQNLKIFKDSYICTEMFHLYNNILEKLHRCEQEKRQLVRNLEELNGNKELLKSENSFLQLTNANLVNKREFFKSEFGEEEMESKQCMKSCVEELKTVKEQMVLEITSLDCKENEESLLCESSNEIFNKLMQNICKKEKELKLNLQEHTKEAMQAKVNEYNNKIMYQESWIKQLEKENEDLHTDLAAIKKSEADLSCRLKILINEVETKSSETSYLENKISDLTLDNEKLKVNVMDLTESAETVKQTAKHLQNRVRELYEEVNLKTNLIGDLERKISLLTQERQILNVENDSATTDNSTQTTCSLKHEAIENLNPGCSCLLMRTDSAEDDCSTEYTQDNKSLHVQTCLMDQFRKENMFLKDLFKCIINDVPFSEQLSSCFDKFHVLKDVLQLFINKITEIETCQNDYLYSFEKFIESKTKRLSGFEKSINKMCDTFSFDDKESESNTNLSENNLGDDSLNLFKLELNLAKEDCMSMTNGVEKFQHHANRFYSVLQTLTHKYQTLEHETTRTIKLIEDLHKSLEAEQMKNTKLKTHVKIKTKQVHSLKANILRLENKVEELQLQYANILQDVSRLNIDIPVNNNDVTGKINYLNTLLKEYSENKDLILCLARDTDFFSNQCDMMRYYIESVEGKLLLAVQEKGNLISDLDALQDKILTSNQQLNEANIFFNQLISKLPIKITNLNQAIDAISQICSDYINLKDVKVNLIKEIETRDAKLSKLFEEQKFLKVTNSSLTAELSKCEDNIRTLRSELRSIRMQWQKR</sequence>
<dbReference type="EMBL" id="GECU01015663">
    <property type="protein sequence ID" value="JAS92043.1"/>
    <property type="molecule type" value="Transcribed_RNA"/>
</dbReference>
<gene>
    <name evidence="3" type="ORF">g.30503</name>
    <name evidence="4" type="ORF">g.30505</name>
</gene>
<keyword evidence="1 2" id="KW-0175">Coiled coil</keyword>
<evidence type="ECO:0000256" key="2">
    <source>
        <dbReference type="SAM" id="Coils"/>
    </source>
</evidence>
<proteinExistence type="predicted"/>
<feature type="coiled-coil region" evidence="2">
    <location>
        <begin position="257"/>
        <end position="291"/>
    </location>
</feature>
<evidence type="ECO:0000313" key="3">
    <source>
        <dbReference type="EMBL" id="JAS70184.1"/>
    </source>
</evidence>
<feature type="coiled-coil region" evidence="2">
    <location>
        <begin position="818"/>
        <end position="878"/>
    </location>
</feature>
<evidence type="ECO:0000313" key="4">
    <source>
        <dbReference type="EMBL" id="JAS92043.1"/>
    </source>
</evidence>
<reference evidence="3" key="1">
    <citation type="submission" date="2015-11" db="EMBL/GenBank/DDBJ databases">
        <title>De novo transcriptome assembly of four potential Pierce s Disease insect vectors from Arizona vineyards.</title>
        <authorList>
            <person name="Tassone E.E."/>
        </authorList>
    </citation>
    <scope>NUCLEOTIDE SEQUENCE</scope>
</reference>
<evidence type="ECO:0000256" key="1">
    <source>
        <dbReference type="ARBA" id="ARBA00023054"/>
    </source>
</evidence>
<feature type="coiled-coil region" evidence="2">
    <location>
        <begin position="708"/>
        <end position="749"/>
    </location>
</feature>
<feature type="coiled-coil region" evidence="2">
    <location>
        <begin position="914"/>
        <end position="976"/>
    </location>
</feature>